<organism evidence="2 3">
    <name type="scientific">Dibothriocephalus latus</name>
    <name type="common">Fish tapeworm</name>
    <name type="synonym">Diphyllobothrium latum</name>
    <dbReference type="NCBI Taxonomy" id="60516"/>
    <lineage>
        <taxon>Eukaryota</taxon>
        <taxon>Metazoa</taxon>
        <taxon>Spiralia</taxon>
        <taxon>Lophotrochozoa</taxon>
        <taxon>Platyhelminthes</taxon>
        <taxon>Cestoda</taxon>
        <taxon>Eucestoda</taxon>
        <taxon>Diphyllobothriidea</taxon>
        <taxon>Diphyllobothriidae</taxon>
        <taxon>Dibothriocephalus</taxon>
    </lineage>
</organism>
<dbReference type="InterPro" id="IPR024855">
    <property type="entry name" value="UNC79"/>
</dbReference>
<protein>
    <submittedName>
        <fullName evidence="2">Uncharacterized protein</fullName>
    </submittedName>
</protein>
<name>A0A3P7LUM4_DIBLA</name>
<sequence>MLGVFLHLTEKECTDVDWKCRFHAYEKIFCLLRQLDMSVLSGFFNGPASKTITFGRQPTTSAIGSSGAGASSRAGRLAAKVGGFRGGHSVLAGQSTTTDGWVGGNRGALAPLHPFIVNAIAHVCCRLIGSLDDYNSVVAQRTAFHLSALDDNALLCCIQCLEHQFDTVAADRSLVLQRMHQLSCALSNRQIFSWDFFIDRFGILSIEAQISERSKPDIDSVNDLNNMNKRGDAFQQQFNRAVFAMAGTDCLPSISGVRGTAARCTKTTDSGERPGAQGLHDKAFRGGHATATDGKHSAVSTGSTSGTDFMDSANKFLSSLQIKLDEEGSDRGTLHQWVRLLLRFMATVDIDGSFQGGKNRRGAATDELKNKKSLSKVQRHLALLLGYSDQAFNIPPYKLRNSTVFHAFISHVADVLDRNPSMGSCILHQTLVVLQVCASPQRYANDCQAPNFTLRLLEPHIRHHWLNTLLIILYKYEYNSPTGLLSISSSGSGIQKASGDILSIGGDYPASQLNAGGIPGAEHNASINVGMGSGRSVGFSPGHVQQFGVTNPSLLAGGSSSQWGNLSPGGTRGIVEYLIKIVLNTLDTQVHVCKEKTEEELLETPTAVLPRMREASGISNELKMNRDMEVRVPIQEAADEVVMPGITISQETVSEGSDKESDSSTTLPVPNIDLLSPSLQESLLATDKTKNSYLFPSRSRTPISSENQKRRGPIQYAKVRCAMFGNYKLSFPNVFQPSFEYH</sequence>
<dbReference type="AlphaFoldDB" id="A0A3P7LUM4"/>
<feature type="region of interest" description="Disordered" evidence="1">
    <location>
        <begin position="651"/>
        <end position="672"/>
    </location>
</feature>
<evidence type="ECO:0000313" key="3">
    <source>
        <dbReference type="Proteomes" id="UP000281553"/>
    </source>
</evidence>
<dbReference type="Proteomes" id="UP000281553">
    <property type="component" value="Unassembled WGS sequence"/>
</dbReference>
<dbReference type="OrthoDB" id="6270916at2759"/>
<gene>
    <name evidence="2" type="ORF">DILT_LOCUS5722</name>
</gene>
<accession>A0A3P7LUM4</accession>
<dbReference type="PANTHER" id="PTHR21696">
    <property type="entry name" value="PROTEIN UNC-79 HOMOLOG"/>
    <property type="match status" value="1"/>
</dbReference>
<dbReference type="EMBL" id="UYRU01048003">
    <property type="protein sequence ID" value="VDN09891.1"/>
    <property type="molecule type" value="Genomic_DNA"/>
</dbReference>
<proteinExistence type="predicted"/>
<dbReference type="PANTHER" id="PTHR21696:SF2">
    <property type="entry name" value="PROTEIN UNC-79 HOMOLOG"/>
    <property type="match status" value="1"/>
</dbReference>
<reference evidence="2 3" key="1">
    <citation type="submission" date="2018-11" db="EMBL/GenBank/DDBJ databases">
        <authorList>
            <consortium name="Pathogen Informatics"/>
        </authorList>
    </citation>
    <scope>NUCLEOTIDE SEQUENCE [LARGE SCALE GENOMIC DNA]</scope>
</reference>
<evidence type="ECO:0000256" key="1">
    <source>
        <dbReference type="SAM" id="MobiDB-lite"/>
    </source>
</evidence>
<keyword evidence="3" id="KW-1185">Reference proteome</keyword>
<evidence type="ECO:0000313" key="2">
    <source>
        <dbReference type="EMBL" id="VDN09891.1"/>
    </source>
</evidence>